<evidence type="ECO:0000256" key="10">
    <source>
        <dbReference type="SAM" id="SignalP"/>
    </source>
</evidence>
<evidence type="ECO:0000256" key="3">
    <source>
        <dbReference type="ARBA" id="ARBA00022729"/>
    </source>
</evidence>
<evidence type="ECO:0000256" key="5">
    <source>
        <dbReference type="ARBA" id="ARBA00023001"/>
    </source>
</evidence>
<evidence type="ECO:0000313" key="11">
    <source>
        <dbReference type="EMBL" id="KWU50909.1"/>
    </source>
</evidence>
<reference evidence="12" key="1">
    <citation type="submission" date="2016-01" db="EMBL/GenBank/DDBJ databases">
        <authorList>
            <person name="Gamez R.M."/>
            <person name="Rodriguez F."/>
            <person name="Bernal J.F."/>
            <person name="Agarwala R."/>
            <person name="Landsman D."/>
            <person name="Marino-Ramirez L."/>
        </authorList>
    </citation>
    <scope>NUCLEOTIDE SEQUENCE [LARGE SCALE GENOMIC DNA]</scope>
    <source>
        <strain evidence="12">Ps006</strain>
    </source>
</reference>
<dbReference type="InterPro" id="IPR002037">
    <property type="entry name" value="Glyco_hydro_8"/>
</dbReference>
<evidence type="ECO:0000256" key="2">
    <source>
        <dbReference type="ARBA" id="ARBA00009209"/>
    </source>
</evidence>
<keyword evidence="6 9" id="KW-0326">Glycosidase</keyword>
<feature type="active site" description="Nucleophile" evidence="8">
    <location>
        <position position="165"/>
    </location>
</feature>
<comment type="catalytic activity">
    <reaction evidence="1">
        <text>Endohydrolysis of (1-&gt;4)-beta-D-glucosidic linkages in cellulose, lichenin and cereal beta-D-glucans.</text>
        <dbReference type="EC" id="3.2.1.4"/>
    </reaction>
</comment>
<dbReference type="InterPro" id="IPR012341">
    <property type="entry name" value="6hp_glycosidase-like_sf"/>
</dbReference>
<keyword evidence="3 10" id="KW-0732">Signal</keyword>
<dbReference type="GO" id="GO:0008810">
    <property type="term" value="F:cellulase activity"/>
    <property type="evidence" value="ECO:0007669"/>
    <property type="project" value="UniProtKB-EC"/>
</dbReference>
<protein>
    <recommendedName>
        <fullName evidence="9">Glucanase</fullName>
        <ecNumber evidence="9">3.2.1.-</ecNumber>
    </recommendedName>
</protein>
<dbReference type="InterPro" id="IPR008928">
    <property type="entry name" value="6-hairpin_glycosidase_sf"/>
</dbReference>
<feature type="chain" id="PRO_5007064110" description="Glucanase" evidence="10">
    <location>
        <begin position="34"/>
        <end position="475"/>
    </location>
</feature>
<keyword evidence="4 9" id="KW-0378">Hydrolase</keyword>
<dbReference type="PROSITE" id="PS00812">
    <property type="entry name" value="GLYCOSYL_HYDROL_F8"/>
    <property type="match status" value="1"/>
</dbReference>
<sequence length="475" mass="52894">MRPPKKHLHRLMGSLCIAASSLFVSDAWAFAQAAPYHAGSIKPNHLPQAVMDQQLTRFYTEWKALYLSAECGNGRYFIKVNADGKPVGGGTAPHTITVSEAHGYGMLLSVMMAEQDPDAQQIFDGMVRYFKDHPAKSDPGLMAWNQVEGCGNSTGRFRGNASATDGDLDIAYALLLADQAWGSQGAIDYRSQANQVLAAIMHHEVHPRTHHLLLGDWAGTDGDSELEYATRSSDFMQSHLNSFFAMTGDRRWLAVRDKTYSIIHTFTERYSASSALLPDFISHLDTSITPARADLLEGKHDGDYAWNAARYPWRVGLDYLMYGDARALEALTPFNHWARTITGDQPAAFNNGYRVDGSVFDEDHDDPVFISALGVSAMISPGNQPWLNNIWDNLQHRPLKAHDYYANTLKLLGMVVMSGHWERPRPAPPERTAHLPVHQPLDQALSQPMALMSSTRLTLARGFTFKKLLRRRSIG</sequence>
<evidence type="ECO:0000256" key="4">
    <source>
        <dbReference type="ARBA" id="ARBA00022801"/>
    </source>
</evidence>
<dbReference type="RefSeq" id="WP_060754251.1">
    <property type="nucleotide sequence ID" value="NZ_LRMR01000010.1"/>
</dbReference>
<keyword evidence="7 9" id="KW-0119">Carbohydrate metabolism</keyword>
<dbReference type="GO" id="GO:0030245">
    <property type="term" value="P:cellulose catabolic process"/>
    <property type="evidence" value="ECO:0007669"/>
    <property type="project" value="UniProtKB-KW"/>
</dbReference>
<feature type="signal peptide" evidence="10">
    <location>
        <begin position="1"/>
        <end position="33"/>
    </location>
</feature>
<evidence type="ECO:0000313" key="12">
    <source>
        <dbReference type="Proteomes" id="UP000067111"/>
    </source>
</evidence>
<dbReference type="Pfam" id="PF01270">
    <property type="entry name" value="Glyco_hydro_8"/>
    <property type="match status" value="1"/>
</dbReference>
<dbReference type="InterPro" id="IPR019834">
    <property type="entry name" value="Glyco_hydro_8_CS"/>
</dbReference>
<keyword evidence="7 9" id="KW-0624">Polysaccharide degradation</keyword>
<dbReference type="Gene3D" id="1.50.10.10">
    <property type="match status" value="1"/>
</dbReference>
<dbReference type="OrthoDB" id="9803461at2"/>
<evidence type="ECO:0000256" key="7">
    <source>
        <dbReference type="ARBA" id="ARBA00023326"/>
    </source>
</evidence>
<dbReference type="PRINTS" id="PR00735">
    <property type="entry name" value="GLHYDRLASE8"/>
</dbReference>
<keyword evidence="5" id="KW-0136">Cellulose degradation</keyword>
<evidence type="ECO:0000256" key="1">
    <source>
        <dbReference type="ARBA" id="ARBA00000966"/>
    </source>
</evidence>
<dbReference type="Proteomes" id="UP000067111">
    <property type="component" value="Unassembled WGS sequence"/>
</dbReference>
<comment type="similarity">
    <text evidence="2 9">Belongs to the glycosyl hydrolase 8 (cellulase D) family.</text>
</comment>
<dbReference type="EC" id="3.2.1.-" evidence="9"/>
<evidence type="ECO:0000256" key="6">
    <source>
        <dbReference type="ARBA" id="ARBA00023295"/>
    </source>
</evidence>
<evidence type="ECO:0000256" key="8">
    <source>
        <dbReference type="PROSITE-ProRule" id="PRU10058"/>
    </source>
</evidence>
<dbReference type="SUPFAM" id="SSF48208">
    <property type="entry name" value="Six-hairpin glycosidases"/>
    <property type="match status" value="1"/>
</dbReference>
<dbReference type="EMBL" id="LRMR01000010">
    <property type="protein sequence ID" value="KWU50909.1"/>
    <property type="molecule type" value="Genomic_DNA"/>
</dbReference>
<comment type="caution">
    <text evidence="11">The sequence shown here is derived from an EMBL/GenBank/DDBJ whole genome shotgun (WGS) entry which is preliminary data.</text>
</comment>
<name>A0A0X7K5H2_9PSED</name>
<gene>
    <name evidence="11" type="ORF">AWV77_10780</name>
</gene>
<proteinExistence type="inferred from homology"/>
<dbReference type="AlphaFoldDB" id="A0A0X7K5H2"/>
<accession>A0A0X7K5H2</accession>
<evidence type="ECO:0000256" key="9">
    <source>
        <dbReference type="RuleBase" id="RU361167"/>
    </source>
</evidence>
<organism evidence="11 12">
    <name type="scientific">Pseudomonas palleroniana</name>
    <dbReference type="NCBI Taxonomy" id="191390"/>
    <lineage>
        <taxon>Bacteria</taxon>
        <taxon>Pseudomonadati</taxon>
        <taxon>Pseudomonadota</taxon>
        <taxon>Gammaproteobacteria</taxon>
        <taxon>Pseudomonadales</taxon>
        <taxon>Pseudomonadaceae</taxon>
        <taxon>Pseudomonas</taxon>
    </lineage>
</organism>